<evidence type="ECO:0000313" key="2">
    <source>
        <dbReference type="Proteomes" id="UP000805649"/>
    </source>
</evidence>
<reference evidence="1 2" key="1">
    <citation type="journal article" date="2020" name="Phytopathology">
        <title>Genome Sequence Resources of Colletotrichum truncatum, C. plurivorum, C. musicola, and C. sojae: Four Species Pathogenic to Soybean (Glycine max).</title>
        <authorList>
            <person name="Rogerio F."/>
            <person name="Boufleur T.R."/>
            <person name="Ciampi-Guillardi M."/>
            <person name="Sukno S.A."/>
            <person name="Thon M.R."/>
            <person name="Massola Junior N.S."/>
            <person name="Baroncelli R."/>
        </authorList>
    </citation>
    <scope>NUCLEOTIDE SEQUENCE [LARGE SCALE GENOMIC DNA]</scope>
    <source>
        <strain evidence="1 2">CMES1059</strain>
    </source>
</reference>
<sequence length="581" mass="62089">MGSIPAEQKHAIGFVGLGAMGFGMASNLLKDGFDVTGYDLNLATLERFGNLGGSVAKTICAASKGKPLFFLMVATPEQVDSVMFTDKDGAIFTLPQRAIVCIFSTLHPSYVTGLPQRLAAYGRSDISLLDCPVSGGMVGAINGTLSIMLGGDDSIIQQVEPALKAVSAPNRLFRCGPLGSASAVKMLNQHLAGIHVVVAAETLAFAKAVGLSSRDAHKILMESAASSWIMGDRGRNMLDANWTPRSAVSIFVKDMGIVNEVSDQLEFSCPIASAAYLVFLERLARGNGGLDDASVVCNYEDVTGTPVFESQRDETLTLESDIPVYPGISTIFIAETDSTSSILVEATNSLTVISPDNSEKVMKRLNGLADKSLVGLCSLDNYIGIGENIRSSHPSFQLFDYNLVPSSDYSSYQKLLFSTDDDYAVIIQHLKSVLPLHIKPVPIQGGLGSASKMYAVVRLASLVHIVATAECYSLARARGVSCQLVYDLIAGAAGSSTQFNHFYLDMLHQTTTEKSQSGLDTFGEALADLQHIKRIMRGLKFPGRLLDAAHQVFKGTGGRYNIGNASVAAVVDFWEGGKDRQ</sequence>
<keyword evidence="2" id="KW-1185">Reference proteome</keyword>
<accession>A0ACC3YES5</accession>
<dbReference type="EMBL" id="VUJX02000011">
    <property type="protein sequence ID" value="KAL0930367.1"/>
    <property type="molecule type" value="Genomic_DNA"/>
</dbReference>
<evidence type="ECO:0000313" key="1">
    <source>
        <dbReference type="EMBL" id="KAL0930367.1"/>
    </source>
</evidence>
<organism evidence="1 2">
    <name type="scientific">Colletotrichum truncatum</name>
    <name type="common">Anthracnose fungus</name>
    <name type="synonym">Colletotrichum capsici</name>
    <dbReference type="NCBI Taxonomy" id="5467"/>
    <lineage>
        <taxon>Eukaryota</taxon>
        <taxon>Fungi</taxon>
        <taxon>Dikarya</taxon>
        <taxon>Ascomycota</taxon>
        <taxon>Pezizomycotina</taxon>
        <taxon>Sordariomycetes</taxon>
        <taxon>Hypocreomycetidae</taxon>
        <taxon>Glomerellales</taxon>
        <taxon>Glomerellaceae</taxon>
        <taxon>Colletotrichum</taxon>
        <taxon>Colletotrichum truncatum species complex</taxon>
    </lineage>
</organism>
<dbReference type="Proteomes" id="UP000805649">
    <property type="component" value="Unassembled WGS sequence"/>
</dbReference>
<protein>
    <submittedName>
        <fullName evidence="1">Ketose-bisphosphate aldolase class-II family protein</fullName>
    </submittedName>
</protein>
<gene>
    <name evidence="1" type="ORF">CTRU02_214442</name>
</gene>
<comment type="caution">
    <text evidence="1">The sequence shown here is derived from an EMBL/GenBank/DDBJ whole genome shotgun (WGS) entry which is preliminary data.</text>
</comment>
<proteinExistence type="predicted"/>
<name>A0ACC3YES5_COLTU</name>